<keyword evidence="13 18" id="KW-1133">Transmembrane helix</keyword>
<dbReference type="InterPro" id="IPR050445">
    <property type="entry name" value="Bact_polysacc_biosynth/exp"/>
</dbReference>
<evidence type="ECO:0000256" key="5">
    <source>
        <dbReference type="ARBA" id="ARBA00011903"/>
    </source>
</evidence>
<dbReference type="Gene3D" id="3.40.50.300">
    <property type="entry name" value="P-loop containing nucleotide triphosphate hydrolases"/>
    <property type="match status" value="1"/>
</dbReference>
<dbReference type="eggNOG" id="COG0489">
    <property type="taxonomic scope" value="Bacteria"/>
</dbReference>
<dbReference type="HOGENOM" id="CLU_009912_4_2_0"/>
<dbReference type="Pfam" id="PF13614">
    <property type="entry name" value="AAA_31"/>
    <property type="match status" value="1"/>
</dbReference>
<dbReference type="GO" id="GO:0004715">
    <property type="term" value="F:non-membrane spanning protein tyrosine kinase activity"/>
    <property type="evidence" value="ECO:0007669"/>
    <property type="project" value="UniProtKB-EC"/>
</dbReference>
<protein>
    <recommendedName>
        <fullName evidence="5">non-specific protein-tyrosine kinase</fullName>
        <ecNumber evidence="5">2.7.10.2</ecNumber>
    </recommendedName>
</protein>
<evidence type="ECO:0000256" key="7">
    <source>
        <dbReference type="ARBA" id="ARBA00022519"/>
    </source>
</evidence>
<keyword evidence="8" id="KW-0808">Transferase</keyword>
<dbReference type="InterPro" id="IPR005702">
    <property type="entry name" value="Wzc-like_C"/>
</dbReference>
<dbReference type="Pfam" id="PF02706">
    <property type="entry name" value="Wzz"/>
    <property type="match status" value="1"/>
</dbReference>
<dbReference type="STRING" id="926569.ANT_20380"/>
<evidence type="ECO:0000256" key="8">
    <source>
        <dbReference type="ARBA" id="ARBA00022679"/>
    </source>
</evidence>
<evidence type="ECO:0000256" key="3">
    <source>
        <dbReference type="ARBA" id="ARBA00007316"/>
    </source>
</evidence>
<keyword evidence="17" id="KW-0175">Coiled coil</keyword>
<dbReference type="eggNOG" id="COG3944">
    <property type="taxonomic scope" value="Bacteria"/>
</dbReference>
<dbReference type="EMBL" id="AP012029">
    <property type="protein sequence ID" value="BAJ64064.1"/>
    <property type="molecule type" value="Genomic_DNA"/>
</dbReference>
<keyword evidence="10" id="KW-0547">Nucleotide-binding</keyword>
<dbReference type="InterPro" id="IPR027417">
    <property type="entry name" value="P-loop_NTPase"/>
</dbReference>
<evidence type="ECO:0000256" key="17">
    <source>
        <dbReference type="SAM" id="Coils"/>
    </source>
</evidence>
<dbReference type="InterPro" id="IPR003856">
    <property type="entry name" value="LPS_length_determ_N"/>
</dbReference>
<evidence type="ECO:0000259" key="19">
    <source>
        <dbReference type="Pfam" id="PF02706"/>
    </source>
</evidence>
<dbReference type="GO" id="GO:0005886">
    <property type="term" value="C:plasma membrane"/>
    <property type="evidence" value="ECO:0007669"/>
    <property type="project" value="UniProtKB-SubCell"/>
</dbReference>
<dbReference type="EC" id="2.7.10.2" evidence="5"/>
<organism evidence="21 22">
    <name type="scientific">Anaerolinea thermophila (strain DSM 14523 / JCM 11388 / NBRC 100420 / UNI-1)</name>
    <dbReference type="NCBI Taxonomy" id="926569"/>
    <lineage>
        <taxon>Bacteria</taxon>
        <taxon>Bacillati</taxon>
        <taxon>Chloroflexota</taxon>
        <taxon>Anaerolineae</taxon>
        <taxon>Anaerolineales</taxon>
        <taxon>Anaerolineaceae</taxon>
        <taxon>Anaerolinea</taxon>
    </lineage>
</organism>
<keyword evidence="22" id="KW-1185">Reference proteome</keyword>
<evidence type="ECO:0000256" key="18">
    <source>
        <dbReference type="SAM" id="Phobius"/>
    </source>
</evidence>
<comment type="subcellular location">
    <subcellularLocation>
        <location evidence="1">Cell inner membrane</location>
        <topology evidence="1">Multi-pass membrane protein</topology>
    </subcellularLocation>
</comment>
<comment type="catalytic activity">
    <reaction evidence="16">
        <text>L-tyrosyl-[protein] + ATP = O-phospho-L-tyrosyl-[protein] + ADP + H(+)</text>
        <dbReference type="Rhea" id="RHEA:10596"/>
        <dbReference type="Rhea" id="RHEA-COMP:10136"/>
        <dbReference type="Rhea" id="RHEA-COMP:20101"/>
        <dbReference type="ChEBI" id="CHEBI:15378"/>
        <dbReference type="ChEBI" id="CHEBI:30616"/>
        <dbReference type="ChEBI" id="CHEBI:46858"/>
        <dbReference type="ChEBI" id="CHEBI:61978"/>
        <dbReference type="ChEBI" id="CHEBI:456216"/>
        <dbReference type="EC" id="2.7.10.2"/>
    </reaction>
</comment>
<proteinExistence type="inferred from homology"/>
<evidence type="ECO:0000256" key="6">
    <source>
        <dbReference type="ARBA" id="ARBA00022475"/>
    </source>
</evidence>
<sequence length="513" mass="57434">MNIIEYLTPLKKWWWLLVISTLLAAVSSFAYSWRQPPVYQVRTTLMVGNTLNAPNPSGGEFYLQQLLAGIYADIAYREPVRQATMQALGLDFLPEYTVRALPNSTLIEIVVNDTDPVRTTVVANELAKQLMNRSPSLDGNSDQDREFLQNQLEIVRKQIEETRKELENLQSQLSNLTSARQISEVQGQIQFLENRLNSLQSTYAALLSNTQQGATNALTVIEPAELPTRPVGPNRMAGIILASGLGLVLAAGAAYLIEFLDDTVKTPEEAKRVVPYPVLGEIIEFPQGADTWTYALQEPRAPVTNSFRVLRNNLDLLQKDYPIRSLLVSSAGKSEGKSVVVTNLAIVMAQRDRKVICVDADFHRPVMHQAIHYDNHEGLSDVLLGKKCLQEVIHPWIGENLMLIPSGELPEDTADLLGSRKMEEIIETLTQMADMVIFDGPPFFLADASILSTKVDGLLLVIRPGYTRKDAVKAVKEQVAQLNLPRVWVALNRVPKKESYYSKYYPYENKKKS</sequence>
<feature type="domain" description="Polysaccharide chain length determinant N-terminal" evidence="19">
    <location>
        <begin position="2"/>
        <end position="71"/>
    </location>
</feature>
<evidence type="ECO:0000256" key="2">
    <source>
        <dbReference type="ARBA" id="ARBA00006683"/>
    </source>
</evidence>
<evidence type="ECO:0000256" key="9">
    <source>
        <dbReference type="ARBA" id="ARBA00022692"/>
    </source>
</evidence>
<dbReference type="InterPro" id="IPR025669">
    <property type="entry name" value="AAA_dom"/>
</dbReference>
<evidence type="ECO:0000256" key="13">
    <source>
        <dbReference type="ARBA" id="ARBA00022989"/>
    </source>
</evidence>
<keyword evidence="12" id="KW-0067">ATP-binding</keyword>
<dbReference type="Proteomes" id="UP000008922">
    <property type="component" value="Chromosome"/>
</dbReference>
<evidence type="ECO:0000256" key="1">
    <source>
        <dbReference type="ARBA" id="ARBA00004429"/>
    </source>
</evidence>
<accession>E8MXI3</accession>
<dbReference type="KEGG" id="atm:ANT_20380"/>
<feature type="domain" description="AAA" evidence="20">
    <location>
        <begin position="336"/>
        <end position="470"/>
    </location>
</feature>
<keyword evidence="9 18" id="KW-0812">Transmembrane</keyword>
<dbReference type="GO" id="GO:0005524">
    <property type="term" value="F:ATP binding"/>
    <property type="evidence" value="ECO:0007669"/>
    <property type="project" value="UniProtKB-KW"/>
</dbReference>
<feature type="transmembrane region" description="Helical" evidence="18">
    <location>
        <begin position="13"/>
        <end position="33"/>
    </location>
</feature>
<keyword evidence="14 18" id="KW-0472">Membrane</keyword>
<name>E8MXI3_ANATU</name>
<dbReference type="CDD" id="cd05387">
    <property type="entry name" value="BY-kinase"/>
    <property type="match status" value="1"/>
</dbReference>
<evidence type="ECO:0000256" key="12">
    <source>
        <dbReference type="ARBA" id="ARBA00022840"/>
    </source>
</evidence>
<dbReference type="PANTHER" id="PTHR32309">
    <property type="entry name" value="TYROSINE-PROTEIN KINASE"/>
    <property type="match status" value="1"/>
</dbReference>
<comment type="similarity">
    <text evidence="2">Belongs to the CpsC/CapA family.</text>
</comment>
<dbReference type="FunCoup" id="E8MXI3">
    <property type="interactions" value="23"/>
</dbReference>
<dbReference type="RefSeq" id="WP_013560434.1">
    <property type="nucleotide sequence ID" value="NC_014960.1"/>
</dbReference>
<keyword evidence="15" id="KW-0829">Tyrosine-protein kinase</keyword>
<evidence type="ECO:0000256" key="16">
    <source>
        <dbReference type="ARBA" id="ARBA00051245"/>
    </source>
</evidence>
<dbReference type="OrthoDB" id="9794577at2"/>
<evidence type="ECO:0000256" key="10">
    <source>
        <dbReference type="ARBA" id="ARBA00022741"/>
    </source>
</evidence>
<dbReference type="AlphaFoldDB" id="E8MXI3"/>
<comment type="similarity">
    <text evidence="3">Belongs to the CpsD/CapB family.</text>
</comment>
<evidence type="ECO:0000313" key="21">
    <source>
        <dbReference type="EMBL" id="BAJ64064.1"/>
    </source>
</evidence>
<keyword evidence="11" id="KW-0418">Kinase</keyword>
<comment type="similarity">
    <text evidence="4">Belongs to the etk/wzc family.</text>
</comment>
<feature type="coiled-coil region" evidence="17">
    <location>
        <begin position="145"/>
        <end position="209"/>
    </location>
</feature>
<keyword evidence="6" id="KW-1003">Cell membrane</keyword>
<dbReference type="eggNOG" id="COG3206">
    <property type="taxonomic scope" value="Bacteria"/>
</dbReference>
<evidence type="ECO:0000256" key="14">
    <source>
        <dbReference type="ARBA" id="ARBA00023136"/>
    </source>
</evidence>
<evidence type="ECO:0000259" key="20">
    <source>
        <dbReference type="Pfam" id="PF13614"/>
    </source>
</evidence>
<reference evidence="21 22" key="1">
    <citation type="submission" date="2010-12" db="EMBL/GenBank/DDBJ databases">
        <title>Whole genome sequence of Anaerolinea thermophila UNI-1.</title>
        <authorList>
            <person name="Narita-Yamada S."/>
            <person name="Kishi E."/>
            <person name="Watanabe Y."/>
            <person name="Takasaki K."/>
            <person name="Ankai A."/>
            <person name="Oguchi A."/>
            <person name="Fukui S."/>
            <person name="Takahashi M."/>
            <person name="Yashiro I."/>
            <person name="Hosoyama A."/>
            <person name="Sekiguchi Y."/>
            <person name="Hanada S."/>
            <person name="Fujita N."/>
        </authorList>
    </citation>
    <scope>NUCLEOTIDE SEQUENCE [LARGE SCALE GENOMIC DNA]</scope>
    <source>
        <strain evidence="22">DSM 14523 / JCM 11388 / NBRC 100420 / UNI-1</strain>
    </source>
</reference>
<dbReference type="Gene3D" id="1.10.287.1490">
    <property type="match status" value="1"/>
</dbReference>
<dbReference type="SUPFAM" id="SSF52540">
    <property type="entry name" value="P-loop containing nucleoside triphosphate hydrolases"/>
    <property type="match status" value="1"/>
</dbReference>
<dbReference type="NCBIfam" id="TIGR01007">
    <property type="entry name" value="eps_fam"/>
    <property type="match status" value="1"/>
</dbReference>
<evidence type="ECO:0000313" key="22">
    <source>
        <dbReference type="Proteomes" id="UP000008922"/>
    </source>
</evidence>
<dbReference type="PANTHER" id="PTHR32309:SF13">
    <property type="entry name" value="FERRIC ENTEROBACTIN TRANSPORT PROTEIN FEPE"/>
    <property type="match status" value="1"/>
</dbReference>
<evidence type="ECO:0000256" key="4">
    <source>
        <dbReference type="ARBA" id="ARBA00008883"/>
    </source>
</evidence>
<keyword evidence="7" id="KW-0997">Cell inner membrane</keyword>
<gene>
    <name evidence="21" type="ordered locus">ANT_20380</name>
</gene>
<dbReference type="InParanoid" id="E8MXI3"/>
<evidence type="ECO:0000256" key="11">
    <source>
        <dbReference type="ARBA" id="ARBA00022777"/>
    </source>
</evidence>
<evidence type="ECO:0000256" key="15">
    <source>
        <dbReference type="ARBA" id="ARBA00023137"/>
    </source>
</evidence>